<dbReference type="NCBIfam" id="NF033788">
    <property type="entry name" value="HTH_metalloreg"/>
    <property type="match status" value="1"/>
</dbReference>
<gene>
    <name evidence="5" type="ORF">NK718_20270</name>
</gene>
<keyword evidence="2" id="KW-0238">DNA-binding</keyword>
<keyword evidence="3" id="KW-0804">Transcription</keyword>
<dbReference type="Proteomes" id="UP001205890">
    <property type="component" value="Unassembled WGS sequence"/>
</dbReference>
<evidence type="ECO:0000256" key="3">
    <source>
        <dbReference type="ARBA" id="ARBA00023163"/>
    </source>
</evidence>
<dbReference type="EMBL" id="JANCLU010000029">
    <property type="protein sequence ID" value="MCP8940869.1"/>
    <property type="molecule type" value="Genomic_DNA"/>
</dbReference>
<dbReference type="CDD" id="cd00090">
    <property type="entry name" value="HTH_ARSR"/>
    <property type="match status" value="1"/>
</dbReference>
<keyword evidence="6" id="KW-1185">Reference proteome</keyword>
<accession>A0ABT1LHF1</accession>
<dbReference type="PRINTS" id="PR00778">
    <property type="entry name" value="HTHARSR"/>
</dbReference>
<evidence type="ECO:0000256" key="2">
    <source>
        <dbReference type="ARBA" id="ARBA00023125"/>
    </source>
</evidence>
<protein>
    <submittedName>
        <fullName evidence="5">Metalloregulator ArsR/SmtB family transcription factor</fullName>
    </submittedName>
</protein>
<dbReference type="PROSITE" id="PS50987">
    <property type="entry name" value="HTH_ARSR_2"/>
    <property type="match status" value="1"/>
</dbReference>
<dbReference type="RefSeq" id="WP_254746116.1">
    <property type="nucleotide sequence ID" value="NZ_JANCLU010000029.1"/>
</dbReference>
<comment type="caution">
    <text evidence="5">The sequence shown here is derived from an EMBL/GenBank/DDBJ whole genome shotgun (WGS) entry which is preliminary data.</text>
</comment>
<sequence length="106" mass="11360">MAMQPQIDPARLSAAADEASEFLKSLASPVRLRLLCMIVGGEASVGELAEALGVRQSVASQHLALLRKDGLVKTRREGQTVWYGLADDKVIRVIEVLQAAFCPAEG</sequence>
<reference evidence="5 6" key="1">
    <citation type="submission" date="2022-07" db="EMBL/GenBank/DDBJ databases">
        <authorList>
            <person name="Li W.-J."/>
            <person name="Deng Q.-Q."/>
        </authorList>
    </citation>
    <scope>NUCLEOTIDE SEQUENCE [LARGE SCALE GENOMIC DNA]</scope>
    <source>
        <strain evidence="5 6">SYSU M60028</strain>
    </source>
</reference>
<evidence type="ECO:0000256" key="1">
    <source>
        <dbReference type="ARBA" id="ARBA00023015"/>
    </source>
</evidence>
<dbReference type="PANTHER" id="PTHR43132:SF2">
    <property type="entry name" value="ARSENICAL RESISTANCE OPERON REPRESSOR ARSR-RELATED"/>
    <property type="match status" value="1"/>
</dbReference>
<dbReference type="InterPro" id="IPR036388">
    <property type="entry name" value="WH-like_DNA-bd_sf"/>
</dbReference>
<feature type="domain" description="HTH arsR-type" evidence="4">
    <location>
        <begin position="12"/>
        <end position="106"/>
    </location>
</feature>
<dbReference type="Pfam" id="PF01022">
    <property type="entry name" value="HTH_5"/>
    <property type="match status" value="1"/>
</dbReference>
<name>A0ABT1LHF1_9HYPH</name>
<keyword evidence="1" id="KW-0805">Transcription regulation</keyword>
<dbReference type="SMART" id="SM00418">
    <property type="entry name" value="HTH_ARSR"/>
    <property type="match status" value="1"/>
</dbReference>
<evidence type="ECO:0000259" key="4">
    <source>
        <dbReference type="PROSITE" id="PS50987"/>
    </source>
</evidence>
<dbReference type="SUPFAM" id="SSF46785">
    <property type="entry name" value="Winged helix' DNA-binding domain"/>
    <property type="match status" value="1"/>
</dbReference>
<dbReference type="InterPro" id="IPR001845">
    <property type="entry name" value="HTH_ArsR_DNA-bd_dom"/>
</dbReference>
<dbReference type="Gene3D" id="1.10.10.10">
    <property type="entry name" value="Winged helix-like DNA-binding domain superfamily/Winged helix DNA-binding domain"/>
    <property type="match status" value="1"/>
</dbReference>
<evidence type="ECO:0000313" key="5">
    <source>
        <dbReference type="EMBL" id="MCP8940869.1"/>
    </source>
</evidence>
<proteinExistence type="predicted"/>
<dbReference type="InterPro" id="IPR036390">
    <property type="entry name" value="WH_DNA-bd_sf"/>
</dbReference>
<dbReference type="PANTHER" id="PTHR43132">
    <property type="entry name" value="ARSENICAL RESISTANCE OPERON REPRESSOR ARSR-RELATED"/>
    <property type="match status" value="1"/>
</dbReference>
<dbReference type="InterPro" id="IPR011991">
    <property type="entry name" value="ArsR-like_HTH"/>
</dbReference>
<organism evidence="5 6">
    <name type="scientific">Alsobacter ponti</name>
    <dbReference type="NCBI Taxonomy" id="2962936"/>
    <lineage>
        <taxon>Bacteria</taxon>
        <taxon>Pseudomonadati</taxon>
        <taxon>Pseudomonadota</taxon>
        <taxon>Alphaproteobacteria</taxon>
        <taxon>Hyphomicrobiales</taxon>
        <taxon>Alsobacteraceae</taxon>
        <taxon>Alsobacter</taxon>
    </lineage>
</organism>
<evidence type="ECO:0000313" key="6">
    <source>
        <dbReference type="Proteomes" id="UP001205890"/>
    </source>
</evidence>
<dbReference type="InterPro" id="IPR051011">
    <property type="entry name" value="Metal_resp_trans_reg"/>
</dbReference>